<keyword evidence="3" id="KW-1185">Reference proteome</keyword>
<accession>A0A9D4YSG5</accession>
<dbReference type="EMBL" id="SIDB01000014">
    <property type="protein sequence ID" value="KAI3423996.1"/>
    <property type="molecule type" value="Genomic_DNA"/>
</dbReference>
<reference evidence="2" key="2">
    <citation type="submission" date="2020-11" db="EMBL/GenBank/DDBJ databases">
        <authorList>
            <person name="Cecchin M."/>
            <person name="Marcolungo L."/>
            <person name="Rossato M."/>
            <person name="Girolomoni L."/>
            <person name="Cosentino E."/>
            <person name="Cuine S."/>
            <person name="Li-Beisson Y."/>
            <person name="Delledonne M."/>
            <person name="Ballottari M."/>
        </authorList>
    </citation>
    <scope>NUCLEOTIDE SEQUENCE</scope>
    <source>
        <strain evidence="2">211/11P</strain>
        <tissue evidence="2">Whole cell</tissue>
    </source>
</reference>
<feature type="compositionally biased region" description="Low complexity" evidence="1">
    <location>
        <begin position="34"/>
        <end position="51"/>
    </location>
</feature>
<comment type="caution">
    <text evidence="2">The sequence shown here is derived from an EMBL/GenBank/DDBJ whole genome shotgun (WGS) entry which is preliminary data.</text>
</comment>
<proteinExistence type="predicted"/>
<sequence length="206" mass="22684">MPLACCLCLFRSHTPPAAPRSADGSPAGTNTALAHINPSHSSPASNSPGSGDRTELFQPPVEAPAVPHVAAASVPAETSLTQMEEEELDDNEAGFTRRGAVRSLGQYYAGLLGYRTMARLRAEVAVDDELRHRFEALLEEDGVDWRSWDAMTRWYDTKQYSYVQGHGQLGRPVGVPLDCFLKVNDAWFRRCCDSSLMTFSDFDESE</sequence>
<protein>
    <submittedName>
        <fullName evidence="2">Uncharacterized protein</fullName>
    </submittedName>
</protein>
<reference evidence="2" key="1">
    <citation type="journal article" date="2019" name="Plant J.">
        <title>Chlorella vulgaris genome assembly and annotation reveals the molecular basis for metabolic acclimation to high light conditions.</title>
        <authorList>
            <person name="Cecchin M."/>
            <person name="Marcolungo L."/>
            <person name="Rossato M."/>
            <person name="Girolomoni L."/>
            <person name="Cosentino E."/>
            <person name="Cuine S."/>
            <person name="Li-Beisson Y."/>
            <person name="Delledonne M."/>
            <person name="Ballottari M."/>
        </authorList>
    </citation>
    <scope>NUCLEOTIDE SEQUENCE</scope>
    <source>
        <strain evidence="2">211/11P</strain>
    </source>
</reference>
<dbReference type="AlphaFoldDB" id="A0A9D4YSG5"/>
<name>A0A9D4YSG5_CHLVU</name>
<evidence type="ECO:0000256" key="1">
    <source>
        <dbReference type="SAM" id="MobiDB-lite"/>
    </source>
</evidence>
<gene>
    <name evidence="2" type="ORF">D9Q98_009829</name>
</gene>
<feature type="region of interest" description="Disordered" evidence="1">
    <location>
        <begin position="16"/>
        <end position="58"/>
    </location>
</feature>
<evidence type="ECO:0000313" key="2">
    <source>
        <dbReference type="EMBL" id="KAI3423996.1"/>
    </source>
</evidence>
<evidence type="ECO:0000313" key="3">
    <source>
        <dbReference type="Proteomes" id="UP001055712"/>
    </source>
</evidence>
<organism evidence="2 3">
    <name type="scientific">Chlorella vulgaris</name>
    <name type="common">Green alga</name>
    <dbReference type="NCBI Taxonomy" id="3077"/>
    <lineage>
        <taxon>Eukaryota</taxon>
        <taxon>Viridiplantae</taxon>
        <taxon>Chlorophyta</taxon>
        <taxon>core chlorophytes</taxon>
        <taxon>Trebouxiophyceae</taxon>
        <taxon>Chlorellales</taxon>
        <taxon>Chlorellaceae</taxon>
        <taxon>Chlorella clade</taxon>
        <taxon>Chlorella</taxon>
    </lineage>
</organism>
<dbReference type="Proteomes" id="UP001055712">
    <property type="component" value="Unassembled WGS sequence"/>
</dbReference>